<dbReference type="GO" id="GO:0005667">
    <property type="term" value="C:transcription regulator complex"/>
    <property type="evidence" value="ECO:0007669"/>
    <property type="project" value="TreeGrafter"/>
</dbReference>
<dbReference type="EnsemblMetazoa" id="SSS_5344s_mrna">
    <property type="protein sequence ID" value="KAF7489828.1"/>
    <property type="gene ID" value="SSS_5344"/>
</dbReference>
<proteinExistence type="predicted"/>
<dbReference type="PANTHER" id="PTHR11793:SF13">
    <property type="entry name" value="PROTEIN DAUGHTERLESS"/>
    <property type="match status" value="1"/>
</dbReference>
<dbReference type="EMBL" id="WVUK01000063">
    <property type="protein sequence ID" value="KAF7489828.1"/>
    <property type="molecule type" value="Genomic_DNA"/>
</dbReference>
<evidence type="ECO:0000313" key="10">
    <source>
        <dbReference type="Proteomes" id="UP000070412"/>
    </source>
</evidence>
<dbReference type="AlphaFoldDB" id="A0A834R4P1"/>
<keyword evidence="10" id="KW-1185">Reference proteome</keyword>
<dbReference type="GO" id="GO:0000978">
    <property type="term" value="F:RNA polymerase II cis-regulatory region sequence-specific DNA binding"/>
    <property type="evidence" value="ECO:0007669"/>
    <property type="project" value="TreeGrafter"/>
</dbReference>
<dbReference type="OrthoDB" id="10034090at2759"/>
<evidence type="ECO:0000256" key="2">
    <source>
        <dbReference type="ARBA" id="ARBA00023015"/>
    </source>
</evidence>
<evidence type="ECO:0000256" key="4">
    <source>
        <dbReference type="ARBA" id="ARBA00023163"/>
    </source>
</evidence>
<dbReference type="GO" id="GO:0000785">
    <property type="term" value="C:chromatin"/>
    <property type="evidence" value="ECO:0007669"/>
    <property type="project" value="TreeGrafter"/>
</dbReference>
<dbReference type="InterPro" id="IPR051098">
    <property type="entry name" value="NeuroDiff_E-box_TFs"/>
</dbReference>
<dbReference type="SMART" id="SM00353">
    <property type="entry name" value="HLH"/>
    <property type="match status" value="1"/>
</dbReference>
<keyword evidence="4" id="KW-0804">Transcription</keyword>
<feature type="compositionally biased region" description="Basic and acidic residues" evidence="6">
    <location>
        <begin position="553"/>
        <end position="564"/>
    </location>
</feature>
<dbReference type="SUPFAM" id="SSF47459">
    <property type="entry name" value="HLH, helix-loop-helix DNA-binding domain"/>
    <property type="match status" value="1"/>
</dbReference>
<dbReference type="InterPro" id="IPR011598">
    <property type="entry name" value="bHLH_dom"/>
</dbReference>
<keyword evidence="5" id="KW-0539">Nucleus</keyword>
<reference evidence="8" key="2">
    <citation type="submission" date="2020-01" db="EMBL/GenBank/DDBJ databases">
        <authorList>
            <person name="Korhonen P.K.K."/>
            <person name="Guangxu M.G."/>
            <person name="Wang T.W."/>
            <person name="Stroehlein A.J.S."/>
            <person name="Young N.D."/>
            <person name="Ang C.-S.A."/>
            <person name="Fernando D.W.F."/>
            <person name="Lu H.L."/>
            <person name="Taylor S.T."/>
            <person name="Ehtesham M.E.M."/>
            <person name="Najaraj S.H.N."/>
            <person name="Harsha G.H.G."/>
            <person name="Madugundu A.M."/>
            <person name="Renuse S.R."/>
            <person name="Holt D.H."/>
            <person name="Pandey A.P."/>
            <person name="Papenfuss A.P."/>
            <person name="Gasser R.B.G."/>
            <person name="Fischer K.F."/>
        </authorList>
    </citation>
    <scope>NUCLEOTIDE SEQUENCE</scope>
    <source>
        <strain evidence="8">SSS_KF_BRIS2020</strain>
    </source>
</reference>
<dbReference type="PROSITE" id="PS50888">
    <property type="entry name" value="BHLH"/>
    <property type="match status" value="1"/>
</dbReference>
<evidence type="ECO:0000259" key="7">
    <source>
        <dbReference type="PROSITE" id="PS50888"/>
    </source>
</evidence>
<comment type="subcellular location">
    <subcellularLocation>
        <location evidence="1">Nucleus</location>
    </subcellularLocation>
</comment>
<evidence type="ECO:0000256" key="1">
    <source>
        <dbReference type="ARBA" id="ARBA00004123"/>
    </source>
</evidence>
<dbReference type="FunFam" id="4.10.280.10:FF:000001">
    <property type="entry name" value="Putative transcription factor 12"/>
    <property type="match status" value="1"/>
</dbReference>
<reference evidence="10" key="1">
    <citation type="journal article" date="2020" name="PLoS Negl. Trop. Dis.">
        <title>High-quality nuclear genome for Sarcoptes scabiei-A critical resource for a neglected parasite.</title>
        <authorList>
            <person name="Korhonen P.K."/>
            <person name="Gasser R.B."/>
            <person name="Ma G."/>
            <person name="Wang T."/>
            <person name="Stroehlein A.J."/>
            <person name="Young N.D."/>
            <person name="Ang C.S."/>
            <person name="Fernando D.D."/>
            <person name="Lu H.C."/>
            <person name="Taylor S."/>
            <person name="Reynolds S.L."/>
            <person name="Mofiz E."/>
            <person name="Najaraj S.H."/>
            <person name="Gowda H."/>
            <person name="Madugundu A."/>
            <person name="Renuse S."/>
            <person name="Holt D."/>
            <person name="Pandey A."/>
            <person name="Papenfuss A.T."/>
            <person name="Fischer K."/>
        </authorList>
    </citation>
    <scope>NUCLEOTIDE SEQUENCE [LARGE SCALE GENOMIC DNA]</scope>
</reference>
<dbReference type="InterPro" id="IPR036638">
    <property type="entry name" value="HLH_DNA-bd_sf"/>
</dbReference>
<dbReference type="GO" id="GO:0000981">
    <property type="term" value="F:DNA-binding transcription factor activity, RNA polymerase II-specific"/>
    <property type="evidence" value="ECO:0007669"/>
    <property type="project" value="TreeGrafter"/>
</dbReference>
<feature type="compositionally biased region" description="Polar residues" evidence="6">
    <location>
        <begin position="394"/>
        <end position="406"/>
    </location>
</feature>
<evidence type="ECO:0000313" key="9">
    <source>
        <dbReference type="EnsemblMetazoa" id="KAF7489828.1"/>
    </source>
</evidence>
<keyword evidence="3" id="KW-0238">DNA-binding</keyword>
<dbReference type="PANTHER" id="PTHR11793">
    <property type="entry name" value="BASIC HELIX-LOOP-HELIX TRANSCRIPTION FACTOR"/>
    <property type="match status" value="1"/>
</dbReference>
<dbReference type="GO" id="GO:0046983">
    <property type="term" value="F:protein dimerization activity"/>
    <property type="evidence" value="ECO:0007669"/>
    <property type="project" value="InterPro"/>
</dbReference>
<evidence type="ECO:0000313" key="8">
    <source>
        <dbReference type="EMBL" id="KAF7489828.1"/>
    </source>
</evidence>
<keyword evidence="2" id="KW-0805">Transcription regulation</keyword>
<feature type="compositionally biased region" description="Low complexity" evidence="6">
    <location>
        <begin position="407"/>
        <end position="449"/>
    </location>
</feature>
<dbReference type="Gene3D" id="4.10.280.10">
    <property type="entry name" value="Helix-loop-helix DNA-binding domain"/>
    <property type="match status" value="1"/>
</dbReference>
<dbReference type="CDD" id="cd18943">
    <property type="entry name" value="bHLH_E-protein_E47-like"/>
    <property type="match status" value="1"/>
</dbReference>
<feature type="domain" description="BHLH" evidence="7">
    <location>
        <begin position="481"/>
        <end position="535"/>
    </location>
</feature>
<name>A0A834R4P1_SARSC</name>
<feature type="compositionally biased region" description="Basic and acidic residues" evidence="6">
    <location>
        <begin position="472"/>
        <end position="489"/>
    </location>
</feature>
<accession>A0A834R4P1</accession>
<feature type="compositionally biased region" description="Polar residues" evidence="6">
    <location>
        <begin position="37"/>
        <end position="48"/>
    </location>
</feature>
<sequence length="629" mass="67915">MPYSMPYVPNGGGGQSSLVESHLTMSHEDHLMSSNPILLASSNPQNPGVSMGGPTAPTYHQLTNDPQQHSQPQPPPPSAQVVPSSAHYVNAPNPNNGGVIVSPAAPDSSQYYSPYCDSRGTMFAEPPNTYYSLDDANDWNAAANQQFAPVPPQPVGPPSHPQYTIIHQQQPIDHQTSANGPSSITLFDTVPSPNNSLPPMSTFTNRPTAIGPQSQSIYSNVPSTGPSPMVSTQSIIDIKPDITNLYPMSNDPSVANQQWSLRRSPPDCVTPLQPTFAPNVEVKSPNEITHLHTMHPRNVNVGERLDDAIDVLRNHVEGQVLSIGMNSYLQPPNNSAADLTQLEAHVQSPNGLLASNMRDLAASNVGALSQPSQPPPLVTSPNDSVVVGGMLQQTQQHSNKNPVSSMQTNPTVPTSTSSSKASKNARSQSTASNANQNNANINNNNSNSTKSKRSRSRKVPPFVSSADEDEPPEMKQERERERRQANNARERIRVRDINEAFKELGRMVVMHLKSPDKAQTKLNILHQAVDVITSLEQQVRERNLNPKTACLKRREEEKSEESVHAKYMSSQSMPGTMNSVVSPPTPMMIGAPGIVSGGSNGAGSIPNVPTATPNMHVKEISSLQCGTEW</sequence>
<evidence type="ECO:0000256" key="3">
    <source>
        <dbReference type="ARBA" id="ARBA00023125"/>
    </source>
</evidence>
<feature type="region of interest" description="Disordered" evidence="6">
    <location>
        <begin position="394"/>
        <end position="489"/>
    </location>
</feature>
<evidence type="ECO:0000256" key="5">
    <source>
        <dbReference type="ARBA" id="ARBA00023242"/>
    </source>
</evidence>
<dbReference type="GO" id="GO:0005634">
    <property type="term" value="C:nucleus"/>
    <property type="evidence" value="ECO:0007669"/>
    <property type="project" value="UniProtKB-SubCell"/>
</dbReference>
<reference evidence="9" key="3">
    <citation type="submission" date="2022-06" db="UniProtKB">
        <authorList>
            <consortium name="EnsemblMetazoa"/>
        </authorList>
    </citation>
    <scope>IDENTIFICATION</scope>
</reference>
<feature type="region of interest" description="Disordered" evidence="6">
    <location>
        <begin position="37"/>
        <end position="101"/>
    </location>
</feature>
<dbReference type="Proteomes" id="UP000070412">
    <property type="component" value="Unassembled WGS sequence"/>
</dbReference>
<dbReference type="Pfam" id="PF00010">
    <property type="entry name" value="HLH"/>
    <property type="match status" value="1"/>
</dbReference>
<evidence type="ECO:0000256" key="6">
    <source>
        <dbReference type="SAM" id="MobiDB-lite"/>
    </source>
</evidence>
<organism evidence="8">
    <name type="scientific">Sarcoptes scabiei</name>
    <name type="common">Itch mite</name>
    <name type="synonym">Acarus scabiei</name>
    <dbReference type="NCBI Taxonomy" id="52283"/>
    <lineage>
        <taxon>Eukaryota</taxon>
        <taxon>Metazoa</taxon>
        <taxon>Ecdysozoa</taxon>
        <taxon>Arthropoda</taxon>
        <taxon>Chelicerata</taxon>
        <taxon>Arachnida</taxon>
        <taxon>Acari</taxon>
        <taxon>Acariformes</taxon>
        <taxon>Sarcoptiformes</taxon>
        <taxon>Astigmata</taxon>
        <taxon>Psoroptidia</taxon>
        <taxon>Sarcoptoidea</taxon>
        <taxon>Sarcoptidae</taxon>
        <taxon>Sarcoptinae</taxon>
        <taxon>Sarcoptes</taxon>
    </lineage>
</organism>
<protein>
    <submittedName>
        <fullName evidence="8">Protein daughterless</fullName>
    </submittedName>
</protein>
<feature type="region of interest" description="Disordered" evidence="6">
    <location>
        <begin position="553"/>
        <end position="576"/>
    </location>
</feature>
<gene>
    <name evidence="8" type="ORF">SSS_5344</name>
</gene>